<dbReference type="GO" id="GO:0000976">
    <property type="term" value="F:transcription cis-regulatory region binding"/>
    <property type="evidence" value="ECO:0007669"/>
    <property type="project" value="TreeGrafter"/>
</dbReference>
<dbReference type="EMBL" id="VFOR01000002">
    <property type="protein sequence ID" value="TQL57639.1"/>
    <property type="molecule type" value="Genomic_DNA"/>
</dbReference>
<evidence type="ECO:0000259" key="5">
    <source>
        <dbReference type="PROSITE" id="PS50977"/>
    </source>
</evidence>
<feature type="DNA-binding region" description="H-T-H motif" evidence="4">
    <location>
        <begin position="35"/>
        <end position="54"/>
    </location>
</feature>
<dbReference type="Gene3D" id="1.10.357.10">
    <property type="entry name" value="Tetracycline Repressor, domain 2"/>
    <property type="match status" value="1"/>
</dbReference>
<dbReference type="GO" id="GO:0045892">
    <property type="term" value="P:negative regulation of DNA-templated transcription"/>
    <property type="evidence" value="ECO:0007669"/>
    <property type="project" value="UniProtKB-ARBA"/>
</dbReference>
<dbReference type="InterPro" id="IPR009057">
    <property type="entry name" value="Homeodomain-like_sf"/>
</dbReference>
<dbReference type="InterPro" id="IPR050109">
    <property type="entry name" value="HTH-type_TetR-like_transc_reg"/>
</dbReference>
<dbReference type="PANTHER" id="PTHR30055:SF160">
    <property type="entry name" value="TRANSCRIPTIONAL REGULATORY PROTEIN (PROBABLY ASNC-FAMILY)-RELATED"/>
    <property type="match status" value="1"/>
</dbReference>
<name>A0A542ZBB9_9ACTN</name>
<sequence length="208" mass="22755">MAIEPGRRLPREQRRAQLLDVAAGTFGQDGYHNTSMDDIAEAAGVSKPVLYQHFPSKHSLYLALVEAACIELAKTIDAALDSPTNRDRVRATIDGFYDFVTDGGPYFRFVFESDLAADPDVRALHWRTQVEIGSAIGAVIASETDLDDQESTLLGISLVGMAQTSARRWRAQHDAGEVSLSAERARELTTILCWRGVAAFPRTGSESD</sequence>
<reference evidence="6 7" key="1">
    <citation type="submission" date="2019-06" db="EMBL/GenBank/DDBJ databases">
        <title>Sequencing the genomes of 1000 actinobacteria strains.</title>
        <authorList>
            <person name="Klenk H.-P."/>
        </authorList>
    </citation>
    <scope>NUCLEOTIDE SEQUENCE [LARGE SCALE GENOMIC DNA]</scope>
    <source>
        <strain evidence="6 7">DSM 8251</strain>
    </source>
</reference>
<evidence type="ECO:0000313" key="6">
    <source>
        <dbReference type="EMBL" id="TQL57639.1"/>
    </source>
</evidence>
<keyword evidence="7" id="KW-1185">Reference proteome</keyword>
<dbReference type="RefSeq" id="WP_142093496.1">
    <property type="nucleotide sequence ID" value="NZ_BAAAMD010000003.1"/>
</dbReference>
<organism evidence="6 7">
    <name type="scientific">Propioniferax innocua</name>
    <dbReference type="NCBI Taxonomy" id="1753"/>
    <lineage>
        <taxon>Bacteria</taxon>
        <taxon>Bacillati</taxon>
        <taxon>Actinomycetota</taxon>
        <taxon>Actinomycetes</taxon>
        <taxon>Propionibacteriales</taxon>
        <taxon>Propionibacteriaceae</taxon>
        <taxon>Propioniferax</taxon>
    </lineage>
</organism>
<dbReference type="PROSITE" id="PS50977">
    <property type="entry name" value="HTH_TETR_2"/>
    <property type="match status" value="1"/>
</dbReference>
<evidence type="ECO:0000256" key="1">
    <source>
        <dbReference type="ARBA" id="ARBA00023015"/>
    </source>
</evidence>
<dbReference type="InterPro" id="IPR023772">
    <property type="entry name" value="DNA-bd_HTH_TetR-type_CS"/>
</dbReference>
<dbReference type="InterPro" id="IPR001647">
    <property type="entry name" value="HTH_TetR"/>
</dbReference>
<dbReference type="GO" id="GO:0003700">
    <property type="term" value="F:DNA-binding transcription factor activity"/>
    <property type="evidence" value="ECO:0007669"/>
    <property type="project" value="TreeGrafter"/>
</dbReference>
<dbReference type="InterPro" id="IPR036271">
    <property type="entry name" value="Tet_transcr_reg_TetR-rel_C_sf"/>
</dbReference>
<evidence type="ECO:0000256" key="2">
    <source>
        <dbReference type="ARBA" id="ARBA00023125"/>
    </source>
</evidence>
<accession>A0A542ZBB9</accession>
<keyword evidence="1" id="KW-0805">Transcription regulation</keyword>
<dbReference type="Pfam" id="PF00440">
    <property type="entry name" value="TetR_N"/>
    <property type="match status" value="1"/>
</dbReference>
<protein>
    <submittedName>
        <fullName evidence="6">TetR family transcriptional regulator</fullName>
    </submittedName>
</protein>
<evidence type="ECO:0000313" key="7">
    <source>
        <dbReference type="Proteomes" id="UP000316196"/>
    </source>
</evidence>
<evidence type="ECO:0000256" key="3">
    <source>
        <dbReference type="ARBA" id="ARBA00023163"/>
    </source>
</evidence>
<dbReference type="SUPFAM" id="SSF46689">
    <property type="entry name" value="Homeodomain-like"/>
    <property type="match status" value="1"/>
</dbReference>
<dbReference type="Proteomes" id="UP000316196">
    <property type="component" value="Unassembled WGS sequence"/>
</dbReference>
<dbReference type="PANTHER" id="PTHR30055">
    <property type="entry name" value="HTH-TYPE TRANSCRIPTIONAL REGULATOR RUTR"/>
    <property type="match status" value="1"/>
</dbReference>
<keyword evidence="3" id="KW-0804">Transcription</keyword>
<dbReference type="PROSITE" id="PS01081">
    <property type="entry name" value="HTH_TETR_1"/>
    <property type="match status" value="1"/>
</dbReference>
<proteinExistence type="predicted"/>
<dbReference type="FunFam" id="1.10.10.60:FF:000141">
    <property type="entry name" value="TetR family transcriptional regulator"/>
    <property type="match status" value="1"/>
</dbReference>
<feature type="domain" description="HTH tetR-type" evidence="5">
    <location>
        <begin position="12"/>
        <end position="72"/>
    </location>
</feature>
<gene>
    <name evidence="6" type="ORF">FB460_1475</name>
</gene>
<dbReference type="OrthoDB" id="70491at2"/>
<comment type="caution">
    <text evidence="6">The sequence shown here is derived from an EMBL/GenBank/DDBJ whole genome shotgun (WGS) entry which is preliminary data.</text>
</comment>
<dbReference type="PRINTS" id="PR00455">
    <property type="entry name" value="HTHTETR"/>
</dbReference>
<evidence type="ECO:0000256" key="4">
    <source>
        <dbReference type="PROSITE-ProRule" id="PRU00335"/>
    </source>
</evidence>
<dbReference type="AlphaFoldDB" id="A0A542ZBB9"/>
<keyword evidence="2 4" id="KW-0238">DNA-binding</keyword>
<dbReference type="SUPFAM" id="SSF48498">
    <property type="entry name" value="Tetracyclin repressor-like, C-terminal domain"/>
    <property type="match status" value="1"/>
</dbReference>